<protein>
    <recommendedName>
        <fullName evidence="2">Copper amine oxidase-like N-terminal domain-containing protein</fullName>
    </recommendedName>
</protein>
<dbReference type="EMBL" id="JAGGKT010000027">
    <property type="protein sequence ID" value="MBP1934757.1"/>
    <property type="molecule type" value="Genomic_DNA"/>
</dbReference>
<dbReference type="Gene3D" id="3.30.457.10">
    <property type="entry name" value="Copper amine oxidase-like, N-terminal domain"/>
    <property type="match status" value="2"/>
</dbReference>
<proteinExistence type="predicted"/>
<gene>
    <name evidence="3" type="ORF">J2Z37_004777</name>
</gene>
<comment type="caution">
    <text evidence="3">The sequence shown here is derived from an EMBL/GenBank/DDBJ whole genome shotgun (WGS) entry which is preliminary data.</text>
</comment>
<evidence type="ECO:0000313" key="3">
    <source>
        <dbReference type="EMBL" id="MBP1934757.1"/>
    </source>
</evidence>
<evidence type="ECO:0000313" key="4">
    <source>
        <dbReference type="Proteomes" id="UP001519343"/>
    </source>
</evidence>
<feature type="signal peptide" evidence="1">
    <location>
        <begin position="1"/>
        <end position="28"/>
    </location>
</feature>
<feature type="chain" id="PRO_5046425216" description="Copper amine oxidase-like N-terminal domain-containing protein" evidence="1">
    <location>
        <begin position="29"/>
        <end position="799"/>
    </location>
</feature>
<dbReference type="SUPFAM" id="SSF55383">
    <property type="entry name" value="Copper amine oxidase, domain N"/>
    <property type="match status" value="2"/>
</dbReference>
<dbReference type="RefSeq" id="WP_209812741.1">
    <property type="nucleotide sequence ID" value="NZ_JAGGKT010000027.1"/>
</dbReference>
<accession>A0ABS4GWW2</accession>
<dbReference type="Pfam" id="PF07833">
    <property type="entry name" value="Cu_amine_oxidN1"/>
    <property type="match status" value="1"/>
</dbReference>
<name>A0ABS4GWW2_9BACL</name>
<keyword evidence="4" id="KW-1185">Reference proteome</keyword>
<feature type="domain" description="Copper amine oxidase-like N-terminal" evidence="2">
    <location>
        <begin position="687"/>
        <end position="797"/>
    </location>
</feature>
<organism evidence="3 4">
    <name type="scientific">Ammoniphilus resinae</name>
    <dbReference type="NCBI Taxonomy" id="861532"/>
    <lineage>
        <taxon>Bacteria</taxon>
        <taxon>Bacillati</taxon>
        <taxon>Bacillota</taxon>
        <taxon>Bacilli</taxon>
        <taxon>Bacillales</taxon>
        <taxon>Paenibacillaceae</taxon>
        <taxon>Aneurinibacillus group</taxon>
        <taxon>Ammoniphilus</taxon>
    </lineage>
</organism>
<reference evidence="3 4" key="1">
    <citation type="submission" date="2021-03" db="EMBL/GenBank/DDBJ databases">
        <title>Genomic Encyclopedia of Type Strains, Phase IV (KMG-IV): sequencing the most valuable type-strain genomes for metagenomic binning, comparative biology and taxonomic classification.</title>
        <authorList>
            <person name="Goeker M."/>
        </authorList>
    </citation>
    <scope>NUCLEOTIDE SEQUENCE [LARGE SCALE GENOMIC DNA]</scope>
    <source>
        <strain evidence="3 4">DSM 24738</strain>
    </source>
</reference>
<keyword evidence="1" id="KW-0732">Signal</keyword>
<evidence type="ECO:0000259" key="2">
    <source>
        <dbReference type="Pfam" id="PF07833"/>
    </source>
</evidence>
<evidence type="ECO:0000256" key="1">
    <source>
        <dbReference type="SAM" id="SignalP"/>
    </source>
</evidence>
<dbReference type="InterPro" id="IPR036582">
    <property type="entry name" value="Mao_N_sf"/>
</dbReference>
<dbReference type="Proteomes" id="UP001519343">
    <property type="component" value="Unassembled WGS sequence"/>
</dbReference>
<dbReference type="InterPro" id="IPR012854">
    <property type="entry name" value="Cu_amine_oxidase-like_N"/>
</dbReference>
<sequence length="799" mass="84714">MKKFNKKALNVMTTAALVASIAAPIAVSANSDNLVEKVASVADDFDSSTSAVTSIIIKEKDIDFKDNDTFRLTLPSGVKWKTDSVNGNFYTAGEFIKDDGTIVPAGSQGTDPRFEIVSVTDQDLELKIVGFDAALSAGKEQVKVPMLFEVDGATGELKVTVDPKNSTLSAGQYTFAIAAGGKTVSSVGEVKTIGDGGAIDTIRIDESTIGALYDSNDGDQEVTIKLPSKFKWMANSDNDNVTITLGGGYTAGQVSITDKAAGNTLGFSGNKVTIASADLNKVLDGDRTLKFNLKFTGKPAAPGTVYISGLAIDAESNAPYGDVEASIDGDKVNSQDLVVAKYADYGADLVVKKDIPTLLAGRANDKSDDLKLVEVEVKENVTASWFEGRSVKIEFPGSTKVVGVDVTEEKGFSNGDLETALVAAIDGDDNEVEFNVPTGNGSKKSFKAKFYVSSEADFEGDVVAKFSGRAGVEGEVTLGKVVSPVTVEVEKANVRTGIKEQELKDIVITEAEKGAFIDGKQVRIWLGDGDFTSKPKVEVVEGNLEIKDESVKVKDGVLTFDIKSESTRASKIKISGLKLDLYRSVPEGDISVKIGGEALVRNAHQDYSDNDIVAFSSNKGYNKFGDKSYTVPSTGVTTNDFDLSGSVDVGEFDKNYVKKATVATVITPADGAKTAEATFTLGSTTYTVDGVEKTADVAAYAENGRTYLPVRYVADALGVEESNILYDKATSTVTLIKDGLVAQMTIGSNILKINGANIPMDAKAQLKDNRTVLPLRYAAQALGANISFDEATKVITIKK</sequence>